<evidence type="ECO:0000313" key="1">
    <source>
        <dbReference type="EMBL" id="MET3613173.1"/>
    </source>
</evidence>
<dbReference type="Proteomes" id="UP001549047">
    <property type="component" value="Unassembled WGS sequence"/>
</dbReference>
<name>A0ABV2IXT6_9HYPH</name>
<proteinExistence type="predicted"/>
<gene>
    <name evidence="1" type="ORF">ABID16_001478</name>
</gene>
<dbReference type="EMBL" id="JBEPMB010000001">
    <property type="protein sequence ID" value="MET3613173.1"/>
    <property type="molecule type" value="Genomic_DNA"/>
</dbReference>
<organism evidence="1 2">
    <name type="scientific">Rhizobium aquaticum</name>
    <dbReference type="NCBI Taxonomy" id="1549636"/>
    <lineage>
        <taxon>Bacteria</taxon>
        <taxon>Pseudomonadati</taxon>
        <taxon>Pseudomonadota</taxon>
        <taxon>Alphaproteobacteria</taxon>
        <taxon>Hyphomicrobiales</taxon>
        <taxon>Rhizobiaceae</taxon>
        <taxon>Rhizobium/Agrobacterium group</taxon>
        <taxon>Rhizobium</taxon>
    </lineage>
</organism>
<keyword evidence="2" id="KW-1185">Reference proteome</keyword>
<dbReference type="RefSeq" id="WP_112694171.1">
    <property type="nucleotide sequence ID" value="NZ_JBEPMB010000001.1"/>
</dbReference>
<accession>A0ABV2IXT6</accession>
<sequence>MNKQVIEHAGIPVGIVIPDGDAMKFIAVKFPVIDLDGARYRDAEEARRAIRRHIEKSPATYM</sequence>
<comment type="caution">
    <text evidence="1">The sequence shown here is derived from an EMBL/GenBank/DDBJ whole genome shotgun (WGS) entry which is preliminary data.</text>
</comment>
<reference evidence="1 2" key="1">
    <citation type="submission" date="2024-06" db="EMBL/GenBank/DDBJ databases">
        <title>Genomic Encyclopedia of Type Strains, Phase IV (KMG-IV): sequencing the most valuable type-strain genomes for metagenomic binning, comparative biology and taxonomic classification.</title>
        <authorList>
            <person name="Goeker M."/>
        </authorList>
    </citation>
    <scope>NUCLEOTIDE SEQUENCE [LARGE SCALE GENOMIC DNA]</scope>
    <source>
        <strain evidence="1 2">DSM 29780</strain>
    </source>
</reference>
<evidence type="ECO:0000313" key="2">
    <source>
        <dbReference type="Proteomes" id="UP001549047"/>
    </source>
</evidence>
<protein>
    <submittedName>
        <fullName evidence="1">Uncharacterized protein</fullName>
    </submittedName>
</protein>